<evidence type="ECO:0000259" key="1">
    <source>
        <dbReference type="Pfam" id="PF17765"/>
    </source>
</evidence>
<keyword evidence="3" id="KW-1185">Reference proteome</keyword>
<gene>
    <name evidence="2" type="ORF">ACFQZ8_01075</name>
</gene>
<organism evidence="2 3">
    <name type="scientific">Micromonospora azadirachtae</name>
    <dbReference type="NCBI Taxonomy" id="1970735"/>
    <lineage>
        <taxon>Bacteria</taxon>
        <taxon>Bacillati</taxon>
        <taxon>Actinomycetota</taxon>
        <taxon>Actinomycetes</taxon>
        <taxon>Micromonosporales</taxon>
        <taxon>Micromonosporaceae</taxon>
        <taxon>Micromonospora</taxon>
    </lineage>
</organism>
<name>A0ABW2ZVA9_9ACTN</name>
<protein>
    <recommendedName>
        <fullName evidence="1">MmyB-like transcription regulator ligand binding domain-containing protein</fullName>
    </recommendedName>
</protein>
<dbReference type="Gene3D" id="3.30.450.180">
    <property type="match status" value="1"/>
</dbReference>
<evidence type="ECO:0000313" key="3">
    <source>
        <dbReference type="Proteomes" id="UP001597053"/>
    </source>
</evidence>
<dbReference type="Proteomes" id="UP001597053">
    <property type="component" value="Unassembled WGS sequence"/>
</dbReference>
<evidence type="ECO:0000313" key="2">
    <source>
        <dbReference type="EMBL" id="MFD0782520.1"/>
    </source>
</evidence>
<feature type="domain" description="MmyB-like transcription regulator ligand binding" evidence="1">
    <location>
        <begin position="1"/>
        <end position="71"/>
    </location>
</feature>
<dbReference type="InterPro" id="IPR041413">
    <property type="entry name" value="MLTR_LBD"/>
</dbReference>
<comment type="caution">
    <text evidence="2">The sequence shown here is derived from an EMBL/GenBank/DDBJ whole genome shotgun (WGS) entry which is preliminary data.</text>
</comment>
<sequence>MPPPHRNGLRWTLLAEDARALYGDAWEYADEQMVGMFRLAAGRHPHDGRLADIVADLGERSALSWTAWWTRCWAASTPAAPTSCHWR</sequence>
<reference evidence="3" key="1">
    <citation type="journal article" date="2019" name="Int. J. Syst. Evol. Microbiol.">
        <title>The Global Catalogue of Microorganisms (GCM) 10K type strain sequencing project: providing services to taxonomists for standard genome sequencing and annotation.</title>
        <authorList>
            <consortium name="The Broad Institute Genomics Platform"/>
            <consortium name="The Broad Institute Genome Sequencing Center for Infectious Disease"/>
            <person name="Wu L."/>
            <person name="Ma J."/>
        </authorList>
    </citation>
    <scope>NUCLEOTIDE SEQUENCE [LARGE SCALE GENOMIC DNA]</scope>
    <source>
        <strain evidence="3">JCM 32148</strain>
    </source>
</reference>
<dbReference type="EMBL" id="JBHTHM010000012">
    <property type="protein sequence ID" value="MFD0782520.1"/>
    <property type="molecule type" value="Genomic_DNA"/>
</dbReference>
<proteinExistence type="predicted"/>
<dbReference type="Pfam" id="PF17765">
    <property type="entry name" value="MLTR_LBD"/>
    <property type="match status" value="1"/>
</dbReference>
<accession>A0ABW2ZVA9</accession>